<evidence type="ECO:0000313" key="15">
    <source>
        <dbReference type="Proteomes" id="UP000250462"/>
    </source>
</evidence>
<evidence type="ECO:0000256" key="6">
    <source>
        <dbReference type="ARBA" id="ARBA00022777"/>
    </source>
</evidence>
<dbReference type="CDD" id="cd14014">
    <property type="entry name" value="STKc_PknB_like"/>
    <property type="match status" value="1"/>
</dbReference>
<dbReference type="EC" id="2.7.11.1" evidence="1"/>
<dbReference type="Pfam" id="PF00069">
    <property type="entry name" value="Pkinase"/>
    <property type="match status" value="1"/>
</dbReference>
<sequence>MDISVSDAPAGRLIDGRYRVDSLLARGGMATVYLATDTRLERTVALKVMHAELAADDDFVARFISEARSTARLTDPHVVSVFDQGEDEGAVFLAMEYVEGRTLRDMLNEQGRLQPAFALEILESVLSALRAAHEADIVHRDVKPENVLISDDGRVKVTDFGVARAPRGPNTTARGLLLGTVNYISPEQALGHQATPCSDVYAAGTMLYELLTGSPPHTGATDFVVVRAHIDEDVPPPSESVPVPAVVDDLVATATARDPDSRYSDAGTFLAAVRFARTAVTKGAVPARAGRHASRPTPTSTPPPPPPPPGSDAAGAASGSVPAAPDDLVEQLPGHGPDADADPAVNGHGPAQRGEDALSPIDVATAFYHDQPLADEAGSSAQAAPMPPKTNRTRVISPVPDELEDTSHDSESPDADSPEARRSARRQRQRQGRSWRGPLVFALVVLVTAAVTIAAWWFGAGRWTSTPALINLEPEEAIAAAEEAGLNASADGEAYSESVEPGLVVDTEPAPGEEILRGDTITLIISQGPERYEVPDITGMRKDQAQQALEDRNLAVSFTEEHHAEVEEGQVISQDYEPGEEVRPDTEIAATLSLGPKPIELDDHTGSSLDEATAALEDAGLQVESSEEFHDEVAPGVVISQEPQGGSTVHEGDTISLTVSKGPEIVKVKVPDVVGESPQDAERRLAEAGFAVEIDRVFPRADWLYRPTVERQEPDGGTMAPQGSTVTIHVR</sequence>
<evidence type="ECO:0000259" key="12">
    <source>
        <dbReference type="PROSITE" id="PS50011"/>
    </source>
</evidence>
<keyword evidence="11" id="KW-0812">Transmembrane</keyword>
<feature type="compositionally biased region" description="Pro residues" evidence="10">
    <location>
        <begin position="299"/>
        <end position="310"/>
    </location>
</feature>
<dbReference type="OrthoDB" id="9762169at2"/>
<dbReference type="Gene3D" id="3.30.200.20">
    <property type="entry name" value="Phosphorylase Kinase, domain 1"/>
    <property type="match status" value="1"/>
</dbReference>
<dbReference type="PROSITE" id="PS00108">
    <property type="entry name" value="PROTEIN_KINASE_ST"/>
    <property type="match status" value="1"/>
</dbReference>
<dbReference type="InterPro" id="IPR000719">
    <property type="entry name" value="Prot_kinase_dom"/>
</dbReference>
<feature type="domain" description="PASTA" evidence="13">
    <location>
        <begin position="664"/>
        <end position="731"/>
    </location>
</feature>
<dbReference type="PANTHER" id="PTHR43289">
    <property type="entry name" value="MITOGEN-ACTIVATED PROTEIN KINASE KINASE KINASE 20-RELATED"/>
    <property type="match status" value="1"/>
</dbReference>
<dbReference type="Gene3D" id="1.10.510.10">
    <property type="entry name" value="Transferase(Phosphotransferase) domain 1"/>
    <property type="match status" value="1"/>
</dbReference>
<feature type="domain" description="Protein kinase" evidence="12">
    <location>
        <begin position="18"/>
        <end position="275"/>
    </location>
</feature>
<reference evidence="14 15" key="1">
    <citation type="submission" date="2018-06" db="EMBL/GenBank/DDBJ databases">
        <title>Phytoactinopolyspora halophila sp. nov., a novel halophilic actinomycete isolated from a saline soil in China.</title>
        <authorList>
            <person name="Tang S.-K."/>
        </authorList>
    </citation>
    <scope>NUCLEOTIDE SEQUENCE [LARGE SCALE GENOMIC DNA]</scope>
    <source>
        <strain evidence="14 15">YIM 96934</strain>
    </source>
</reference>
<dbReference type="InterPro" id="IPR005543">
    <property type="entry name" value="PASTA_dom"/>
</dbReference>
<feature type="compositionally biased region" description="Low complexity" evidence="10">
    <location>
        <begin position="311"/>
        <end position="326"/>
    </location>
</feature>
<evidence type="ECO:0000256" key="9">
    <source>
        <dbReference type="ARBA" id="ARBA00048679"/>
    </source>
</evidence>
<dbReference type="FunFam" id="3.30.200.20:FF:000035">
    <property type="entry name" value="Serine/threonine protein kinase Stk1"/>
    <property type="match status" value="1"/>
</dbReference>
<comment type="caution">
    <text evidence="14">The sequence shown here is derived from an EMBL/GenBank/DDBJ whole genome shotgun (WGS) entry which is preliminary data.</text>
</comment>
<protein>
    <recommendedName>
        <fullName evidence="1">non-specific serine/threonine protein kinase</fullName>
        <ecNumber evidence="1">2.7.11.1</ecNumber>
    </recommendedName>
</protein>
<keyword evidence="3" id="KW-0808">Transferase</keyword>
<keyword evidence="2 14" id="KW-0723">Serine/threonine-protein kinase</keyword>
<comment type="catalytic activity">
    <reaction evidence="8">
        <text>L-threonyl-[protein] + ATP = O-phospho-L-threonyl-[protein] + ADP + H(+)</text>
        <dbReference type="Rhea" id="RHEA:46608"/>
        <dbReference type="Rhea" id="RHEA-COMP:11060"/>
        <dbReference type="Rhea" id="RHEA-COMP:11605"/>
        <dbReference type="ChEBI" id="CHEBI:15378"/>
        <dbReference type="ChEBI" id="CHEBI:30013"/>
        <dbReference type="ChEBI" id="CHEBI:30616"/>
        <dbReference type="ChEBI" id="CHEBI:61977"/>
        <dbReference type="ChEBI" id="CHEBI:456216"/>
        <dbReference type="EC" id="2.7.11.1"/>
    </reaction>
</comment>
<dbReference type="CDD" id="cd06577">
    <property type="entry name" value="PASTA_pknB"/>
    <property type="match status" value="4"/>
</dbReference>
<feature type="region of interest" description="Disordered" evidence="10">
    <location>
        <begin position="711"/>
        <end position="731"/>
    </location>
</feature>
<evidence type="ECO:0000256" key="8">
    <source>
        <dbReference type="ARBA" id="ARBA00047899"/>
    </source>
</evidence>
<dbReference type="AlphaFoldDB" id="A0A329QL04"/>
<keyword evidence="6 14" id="KW-0418">Kinase</keyword>
<feature type="domain" description="PASTA" evidence="13">
    <location>
        <begin position="595"/>
        <end position="661"/>
    </location>
</feature>
<dbReference type="SMART" id="SM00740">
    <property type="entry name" value="PASTA"/>
    <property type="match status" value="4"/>
</dbReference>
<dbReference type="EMBL" id="QMIG01000021">
    <property type="protein sequence ID" value="RAW11208.1"/>
    <property type="molecule type" value="Genomic_DNA"/>
</dbReference>
<evidence type="ECO:0000256" key="5">
    <source>
        <dbReference type="ARBA" id="ARBA00022741"/>
    </source>
</evidence>
<evidence type="ECO:0000256" key="1">
    <source>
        <dbReference type="ARBA" id="ARBA00012513"/>
    </source>
</evidence>
<evidence type="ECO:0000259" key="13">
    <source>
        <dbReference type="PROSITE" id="PS51178"/>
    </source>
</evidence>
<dbReference type="SMART" id="SM00220">
    <property type="entry name" value="S_TKc"/>
    <property type="match status" value="1"/>
</dbReference>
<keyword evidence="11" id="KW-0472">Membrane</keyword>
<dbReference type="InterPro" id="IPR011009">
    <property type="entry name" value="Kinase-like_dom_sf"/>
</dbReference>
<dbReference type="SUPFAM" id="SSF56112">
    <property type="entry name" value="Protein kinase-like (PK-like)"/>
    <property type="match status" value="1"/>
</dbReference>
<evidence type="ECO:0000256" key="3">
    <source>
        <dbReference type="ARBA" id="ARBA00022679"/>
    </source>
</evidence>
<gene>
    <name evidence="14" type="ORF">DPM12_16935</name>
</gene>
<dbReference type="Pfam" id="PF03793">
    <property type="entry name" value="PASTA"/>
    <property type="match status" value="4"/>
</dbReference>
<organism evidence="14 15">
    <name type="scientific">Phytoactinopolyspora halophila</name>
    <dbReference type="NCBI Taxonomy" id="1981511"/>
    <lineage>
        <taxon>Bacteria</taxon>
        <taxon>Bacillati</taxon>
        <taxon>Actinomycetota</taxon>
        <taxon>Actinomycetes</taxon>
        <taxon>Jiangellales</taxon>
        <taxon>Jiangellaceae</taxon>
        <taxon>Phytoactinopolyspora</taxon>
    </lineage>
</organism>
<keyword evidence="5" id="KW-0547">Nucleotide-binding</keyword>
<feature type="region of interest" description="Disordered" evidence="10">
    <location>
        <begin position="282"/>
        <end position="356"/>
    </location>
</feature>
<dbReference type="PANTHER" id="PTHR43289:SF6">
    <property type="entry name" value="SERINE_THREONINE-PROTEIN KINASE NEKL-3"/>
    <property type="match status" value="1"/>
</dbReference>
<dbReference type="GO" id="GO:0005524">
    <property type="term" value="F:ATP binding"/>
    <property type="evidence" value="ECO:0007669"/>
    <property type="project" value="UniProtKB-KW"/>
</dbReference>
<dbReference type="Gene3D" id="3.30.10.20">
    <property type="match status" value="4"/>
</dbReference>
<keyword evidence="11" id="KW-1133">Transmembrane helix</keyword>
<dbReference type="GO" id="GO:0004674">
    <property type="term" value="F:protein serine/threonine kinase activity"/>
    <property type="evidence" value="ECO:0007669"/>
    <property type="project" value="UniProtKB-KW"/>
</dbReference>
<dbReference type="Proteomes" id="UP000250462">
    <property type="component" value="Unassembled WGS sequence"/>
</dbReference>
<feature type="domain" description="PASTA" evidence="13">
    <location>
        <begin position="528"/>
        <end position="594"/>
    </location>
</feature>
<keyword evidence="7" id="KW-0067">ATP-binding</keyword>
<dbReference type="PROSITE" id="PS50011">
    <property type="entry name" value="PROTEIN_KINASE_DOM"/>
    <property type="match status" value="1"/>
</dbReference>
<feature type="domain" description="PASTA" evidence="13">
    <location>
        <begin position="464"/>
        <end position="527"/>
    </location>
</feature>
<dbReference type="PROSITE" id="PS51178">
    <property type="entry name" value="PASTA"/>
    <property type="match status" value="4"/>
</dbReference>
<name>A0A329QL04_9ACTN</name>
<evidence type="ECO:0000256" key="7">
    <source>
        <dbReference type="ARBA" id="ARBA00022840"/>
    </source>
</evidence>
<feature type="region of interest" description="Disordered" evidence="10">
    <location>
        <begin position="401"/>
        <end position="431"/>
    </location>
</feature>
<keyword evidence="4" id="KW-0677">Repeat</keyword>
<comment type="catalytic activity">
    <reaction evidence="9">
        <text>L-seryl-[protein] + ATP = O-phospho-L-seryl-[protein] + ADP + H(+)</text>
        <dbReference type="Rhea" id="RHEA:17989"/>
        <dbReference type="Rhea" id="RHEA-COMP:9863"/>
        <dbReference type="Rhea" id="RHEA-COMP:11604"/>
        <dbReference type="ChEBI" id="CHEBI:15378"/>
        <dbReference type="ChEBI" id="CHEBI:29999"/>
        <dbReference type="ChEBI" id="CHEBI:30616"/>
        <dbReference type="ChEBI" id="CHEBI:83421"/>
        <dbReference type="ChEBI" id="CHEBI:456216"/>
        <dbReference type="EC" id="2.7.11.1"/>
    </reaction>
</comment>
<evidence type="ECO:0000313" key="14">
    <source>
        <dbReference type="EMBL" id="RAW11208.1"/>
    </source>
</evidence>
<proteinExistence type="predicted"/>
<dbReference type="FunFam" id="1.10.510.10:FF:000021">
    <property type="entry name" value="Serine/threonine protein kinase"/>
    <property type="match status" value="1"/>
</dbReference>
<evidence type="ECO:0000256" key="4">
    <source>
        <dbReference type="ARBA" id="ARBA00022737"/>
    </source>
</evidence>
<dbReference type="GO" id="GO:0045717">
    <property type="term" value="P:negative regulation of fatty acid biosynthetic process"/>
    <property type="evidence" value="ECO:0007669"/>
    <property type="project" value="UniProtKB-ARBA"/>
</dbReference>
<evidence type="ECO:0000256" key="2">
    <source>
        <dbReference type="ARBA" id="ARBA00022527"/>
    </source>
</evidence>
<evidence type="ECO:0000256" key="11">
    <source>
        <dbReference type="SAM" id="Phobius"/>
    </source>
</evidence>
<dbReference type="RefSeq" id="WP_112259533.1">
    <property type="nucleotide sequence ID" value="NZ_QMIG01000021.1"/>
</dbReference>
<keyword evidence="15" id="KW-1185">Reference proteome</keyword>
<evidence type="ECO:0000256" key="10">
    <source>
        <dbReference type="SAM" id="MobiDB-lite"/>
    </source>
</evidence>
<accession>A0A329QL04</accession>
<dbReference type="InterPro" id="IPR008271">
    <property type="entry name" value="Ser/Thr_kinase_AS"/>
</dbReference>
<feature type="compositionally biased region" description="Polar residues" evidence="10">
    <location>
        <begin position="721"/>
        <end position="731"/>
    </location>
</feature>
<feature type="transmembrane region" description="Helical" evidence="11">
    <location>
        <begin position="435"/>
        <end position="458"/>
    </location>
</feature>